<gene>
    <name evidence="4" type="ORF">AS033_11370</name>
</gene>
<dbReference type="RefSeq" id="WP_058265580.1">
    <property type="nucleotide sequence ID" value="NZ_FMYN01000003.1"/>
</dbReference>
<dbReference type="Pfam" id="PF01546">
    <property type="entry name" value="Peptidase_M20"/>
    <property type="match status" value="1"/>
</dbReference>
<dbReference type="Proteomes" id="UP000053797">
    <property type="component" value="Unassembled WGS sequence"/>
</dbReference>
<keyword evidence="2" id="KW-0464">Manganese</keyword>
<evidence type="ECO:0000313" key="5">
    <source>
        <dbReference type="Proteomes" id="UP000053797"/>
    </source>
</evidence>
<dbReference type="Gene3D" id="3.40.630.10">
    <property type="entry name" value="Zn peptidases"/>
    <property type="match status" value="1"/>
</dbReference>
<dbReference type="InterPro" id="IPR017439">
    <property type="entry name" value="Amidohydrolase"/>
</dbReference>
<sequence>MQTQLFEALEQFEPTMIALRRDFHRHPELSFQEVRTPERIATFYAKQGIPYQTAVGGRGVVATIEGKQPGSTIAVRADFDALPLQEETTLSFRSIHPGVMHACGHDGHTAMVMALAATLYPLRDQLQGTIRIIHQHGEEVFPGGAIQMIEAGVLEGVDAIFATHLENDLPVGTIGFREGHTLCAIDEFEIIVHGQGGHAQAPHKTKDALVAGAQLVCNLQHLVSRRVDPFEPAVLAIGSFHAGTAPNIVTGEARIVGEIRTFNETLRHQLRQEVDLVAKTTCAGIGATYSIDFTTGYPALWNHPDETKLVQEAASFLPEASVRSLTPMMAADDFAHYLTHVPGSYFFTGSGYTDGRINHPQHHPQYEINEQALLVGAKTLGATVLRALKPKD</sequence>
<dbReference type="InterPro" id="IPR002933">
    <property type="entry name" value="Peptidase_M20"/>
</dbReference>
<dbReference type="GO" id="GO:0019877">
    <property type="term" value="P:diaminopimelate biosynthetic process"/>
    <property type="evidence" value="ECO:0007669"/>
    <property type="project" value="UniProtKB-ARBA"/>
</dbReference>
<evidence type="ECO:0000259" key="3">
    <source>
        <dbReference type="Pfam" id="PF07687"/>
    </source>
</evidence>
<protein>
    <submittedName>
        <fullName evidence="4">Peptidase M20</fullName>
    </submittedName>
</protein>
<feature type="binding site" evidence="2">
    <location>
        <position position="164"/>
    </location>
    <ligand>
        <name>Mn(2+)</name>
        <dbReference type="ChEBI" id="CHEBI:29035"/>
        <label>2</label>
    </ligand>
</feature>
<organism evidence="4 5">
    <name type="scientific">Exiguobacterium indicum</name>
    <dbReference type="NCBI Taxonomy" id="296995"/>
    <lineage>
        <taxon>Bacteria</taxon>
        <taxon>Bacillati</taxon>
        <taxon>Bacillota</taxon>
        <taxon>Bacilli</taxon>
        <taxon>Bacillales</taxon>
        <taxon>Bacillales Family XII. Incertae Sedis</taxon>
        <taxon>Exiguobacterium</taxon>
    </lineage>
</organism>
<dbReference type="PANTHER" id="PTHR11014">
    <property type="entry name" value="PEPTIDASE M20 FAMILY MEMBER"/>
    <property type="match status" value="1"/>
</dbReference>
<proteinExistence type="predicted"/>
<dbReference type="InterPro" id="IPR036264">
    <property type="entry name" value="Bact_exopeptidase_dim_dom"/>
</dbReference>
<dbReference type="GO" id="GO:0046872">
    <property type="term" value="F:metal ion binding"/>
    <property type="evidence" value="ECO:0007669"/>
    <property type="project" value="UniProtKB-KW"/>
</dbReference>
<dbReference type="AlphaFoldDB" id="A0A0V8GF55"/>
<feature type="binding site" evidence="2">
    <location>
        <position position="139"/>
    </location>
    <ligand>
        <name>Mn(2+)</name>
        <dbReference type="ChEBI" id="CHEBI:29035"/>
        <label>2</label>
    </ligand>
</feature>
<feature type="binding site" evidence="2">
    <location>
        <position position="362"/>
    </location>
    <ligand>
        <name>Mn(2+)</name>
        <dbReference type="ChEBI" id="CHEBI:29035"/>
        <label>2</label>
    </ligand>
</feature>
<feature type="domain" description="Peptidase M20 dimerisation" evidence="3">
    <location>
        <begin position="187"/>
        <end position="280"/>
    </location>
</feature>
<comment type="cofactor">
    <cofactor evidence="2">
        <name>Mn(2+)</name>
        <dbReference type="ChEBI" id="CHEBI:29035"/>
    </cofactor>
    <text evidence="2">The Mn(2+) ion enhances activity.</text>
</comment>
<dbReference type="SUPFAM" id="SSF55031">
    <property type="entry name" value="Bacterial exopeptidase dimerisation domain"/>
    <property type="match status" value="1"/>
</dbReference>
<dbReference type="OrthoDB" id="9776731at2"/>
<dbReference type="PANTHER" id="PTHR11014:SF63">
    <property type="entry name" value="METALLOPEPTIDASE, PUTATIVE (AFU_ORTHOLOGUE AFUA_6G09600)-RELATED"/>
    <property type="match status" value="1"/>
</dbReference>
<dbReference type="Gene3D" id="3.30.70.360">
    <property type="match status" value="1"/>
</dbReference>
<dbReference type="GO" id="GO:0050118">
    <property type="term" value="F:N-acetyldiaminopimelate deacetylase activity"/>
    <property type="evidence" value="ECO:0007669"/>
    <property type="project" value="UniProtKB-ARBA"/>
</dbReference>
<keyword evidence="1" id="KW-0378">Hydrolase</keyword>
<accession>A0A0V8GF55</accession>
<dbReference type="EMBL" id="LNQL01000003">
    <property type="protein sequence ID" value="KSU48919.1"/>
    <property type="molecule type" value="Genomic_DNA"/>
</dbReference>
<dbReference type="InterPro" id="IPR011650">
    <property type="entry name" value="Peptidase_M20_dimer"/>
</dbReference>
<evidence type="ECO:0000256" key="2">
    <source>
        <dbReference type="PIRSR" id="PIRSR005962-1"/>
    </source>
</evidence>
<evidence type="ECO:0000256" key="1">
    <source>
        <dbReference type="ARBA" id="ARBA00022801"/>
    </source>
</evidence>
<comment type="caution">
    <text evidence="4">The sequence shown here is derived from an EMBL/GenBank/DDBJ whole genome shotgun (WGS) entry which is preliminary data.</text>
</comment>
<evidence type="ECO:0000313" key="4">
    <source>
        <dbReference type="EMBL" id="KSU48919.1"/>
    </source>
</evidence>
<dbReference type="PIRSF" id="PIRSF005962">
    <property type="entry name" value="Pept_M20D_amidohydro"/>
    <property type="match status" value="1"/>
</dbReference>
<name>A0A0V8GF55_9BACL</name>
<dbReference type="NCBIfam" id="TIGR01891">
    <property type="entry name" value="amidohydrolases"/>
    <property type="match status" value="1"/>
</dbReference>
<feature type="binding site" evidence="2">
    <location>
        <position position="103"/>
    </location>
    <ligand>
        <name>Mn(2+)</name>
        <dbReference type="ChEBI" id="CHEBI:29035"/>
        <label>2</label>
    </ligand>
</feature>
<reference evidence="4 5" key="1">
    <citation type="journal article" date="2015" name="Int. J. Syst. Evol. Microbiol.">
        <title>Exiguobacterium enclense sp. nov., isolated from sediment.</title>
        <authorList>
            <person name="Dastager S.G."/>
            <person name="Mawlankar R."/>
            <person name="Sonalkar V.V."/>
            <person name="Thorat M.N."/>
            <person name="Mual P."/>
            <person name="Verma A."/>
            <person name="Krishnamurthi S."/>
            <person name="Tang S.K."/>
            <person name="Li W.J."/>
        </authorList>
    </citation>
    <scope>NUCLEOTIDE SEQUENCE [LARGE SCALE GENOMIC DNA]</scope>
    <source>
        <strain evidence="4 5">NIO-1109</strain>
    </source>
</reference>
<dbReference type="FunFam" id="3.30.70.360:FF:000001">
    <property type="entry name" value="N-acetyldiaminopimelate deacetylase"/>
    <property type="match status" value="1"/>
</dbReference>
<keyword evidence="2" id="KW-0479">Metal-binding</keyword>
<dbReference type="Pfam" id="PF07687">
    <property type="entry name" value="M20_dimer"/>
    <property type="match status" value="1"/>
</dbReference>
<dbReference type="SUPFAM" id="SSF53187">
    <property type="entry name" value="Zn-dependent exopeptidases"/>
    <property type="match status" value="1"/>
</dbReference>
<feature type="binding site" evidence="2">
    <location>
        <position position="105"/>
    </location>
    <ligand>
        <name>Mn(2+)</name>
        <dbReference type="ChEBI" id="CHEBI:29035"/>
        <label>2</label>
    </ligand>
</feature>